<dbReference type="OrthoDB" id="5319830at2759"/>
<sequence>MDSLDNVTLRPWPAPKKEELTQDDLLFKIEQLASERGHLRDITEQSLQEDIDAGKDVPDDTEEGAKDEKREKKKEVPSRQEQLEKVFKAGQEMYSHLEWAKFAATNALDLVSLVLSQDPNKRSLNFFSQTFRDQGLNQGIPLGSFGISKENHDHRIRKIEEQHRLQDLASKQEVAAQGARMGALDSSVDEILKAAKHLEKEIRRETKYWHEIVSVSDKGWPIQRLRQNVRHAPFAVRYGLPEASDHFKARGFAPLQMDKDGSIILDPALALKPKTFRVRVSIDGKITGTSQTPLDGDFSAQSLEKSIQLARDSLLEEELYYEMSLETRQLLAYGVEFRDSVIRIDAPQMDSASQDRKLLIDCIPRDDPIASNQGHEHDWLARNIAEALRLLLAHEHSMRLYRRSQLPPPLTGQTREKLPPPLLRTLLAVLNHIAGVDSLYVYLDLVAKTLNSAGLDATLETTRETSWANLVEGLKTTSKKGLSATDQLLEIFMKPFDGKATLTLPTSNGAQSEDLIVVTRTIIGQPTFGTEHKLTLPSTLSSDIGLFQQHKFASVVELKSYIDWILSLHIAHRLLKSEYASRAQTRTQDPRLSIRSKDSKKGAKSTKDVRVDFNEGELKVTALAIDARPESEDSITVSKGGRKFSNYPAGLDPNNTNTGTNNKYAVAELTANGTETPYPSVEINNPPNGAINYTTTPPTGANYQNYLIGVQSVVLDPQDRLWILDTGRALTEDGTLVNASPGGPKLVGVDIESDTVIQTIVFPPTVAYPDSYLNDVRFDLRPSITASGKGVAYITDSSSEGRNGIVIVDLGTGESWRHLDGVKETRAERGFVPYVWGQPLYYIPGPDQPLTTVPLGSDGIALSADGGHLYFGPVGGRSLYSIPTERLRDRSQTSELLALGAVNNKGERGVSDGFETDTNGFIYAGNMEQNEIGFHNPTNASMTLFVRDPRISWVDTMSVGSDGYLYFTDNQLAFSSSFYPGTDRRERPFVLFRAPLPNNGSRVFLQ</sequence>
<dbReference type="Proteomes" id="UP000676310">
    <property type="component" value="Unassembled WGS sequence"/>
</dbReference>
<comment type="subunit">
    <text evidence="4">Component of the Mediator complex.</text>
</comment>
<comment type="function">
    <text evidence="4">Component of the Mediator complex, a coactivator involved in the regulated transcription of nearly all RNA polymerase II-dependent genes. Mediator functions as a bridge to convey information from gene-specific regulatory proteins to the basal RNA polymerase II transcription machinery. Mediator is recruited to promoters by direct interactions with regulatory proteins and serves as a scaffold for the assembly of a functional preinitiation complex with RNA polymerase II and the general transcription factors.</text>
</comment>
<evidence type="ECO:0000256" key="3">
    <source>
        <dbReference type="ARBA" id="ARBA00022525"/>
    </source>
</evidence>
<dbReference type="Pfam" id="PF10156">
    <property type="entry name" value="Med17"/>
    <property type="match status" value="1"/>
</dbReference>
<name>A0A8J2HWE3_9PLEO</name>
<dbReference type="AlphaFoldDB" id="A0A8J2HWE3"/>
<organism evidence="6 7">
    <name type="scientific">Alternaria atra</name>
    <dbReference type="NCBI Taxonomy" id="119953"/>
    <lineage>
        <taxon>Eukaryota</taxon>
        <taxon>Fungi</taxon>
        <taxon>Dikarya</taxon>
        <taxon>Ascomycota</taxon>
        <taxon>Pezizomycotina</taxon>
        <taxon>Dothideomycetes</taxon>
        <taxon>Pleosporomycetidae</taxon>
        <taxon>Pleosporales</taxon>
        <taxon>Pleosporineae</taxon>
        <taxon>Pleosporaceae</taxon>
        <taxon>Alternaria</taxon>
        <taxon>Alternaria sect. Ulocladioides</taxon>
    </lineage>
</organism>
<keyword evidence="4" id="KW-0539">Nucleus</keyword>
<reference evidence="6" key="1">
    <citation type="submission" date="2021-05" db="EMBL/GenBank/DDBJ databases">
        <authorList>
            <person name="Stam R."/>
        </authorList>
    </citation>
    <scope>NUCLEOTIDE SEQUENCE</scope>
    <source>
        <strain evidence="6">CS162</strain>
    </source>
</reference>
<dbReference type="EMBL" id="CAJRGZ010000015">
    <property type="protein sequence ID" value="CAG5146611.1"/>
    <property type="molecule type" value="Genomic_DNA"/>
</dbReference>
<comment type="caution">
    <text evidence="6">The sequence shown here is derived from an EMBL/GenBank/DDBJ whole genome shotgun (WGS) entry which is preliminary data.</text>
</comment>
<comment type="similarity">
    <text evidence="4">Belongs to the Mediator complex subunit 17 family.</text>
</comment>
<evidence type="ECO:0000256" key="5">
    <source>
        <dbReference type="SAM" id="MobiDB-lite"/>
    </source>
</evidence>
<evidence type="ECO:0000256" key="4">
    <source>
        <dbReference type="RuleBase" id="RU364140"/>
    </source>
</evidence>
<dbReference type="PANTHER" id="PTHR10009">
    <property type="entry name" value="PROTEIN YELLOW-RELATED"/>
    <property type="match status" value="1"/>
</dbReference>
<dbReference type="InterPro" id="IPR019313">
    <property type="entry name" value="Mediator_Med17"/>
</dbReference>
<dbReference type="InterPro" id="IPR017996">
    <property type="entry name" value="MRJP/yellow-related"/>
</dbReference>
<dbReference type="Gene3D" id="2.120.10.30">
    <property type="entry name" value="TolB, C-terminal domain"/>
    <property type="match status" value="1"/>
</dbReference>
<protein>
    <recommendedName>
        <fullName evidence="4">Mediator of RNA polymerase II transcription subunit 17</fullName>
    </recommendedName>
    <alternativeName>
        <fullName evidence="4">Mediator complex subunit 17</fullName>
    </alternativeName>
</protein>
<keyword evidence="4" id="KW-0805">Transcription regulation</keyword>
<comment type="similarity">
    <text evidence="2">Belongs to the major royal jelly protein family.</text>
</comment>
<keyword evidence="4" id="KW-0010">Activator</keyword>
<feature type="compositionally biased region" description="Basic and acidic residues" evidence="5">
    <location>
        <begin position="595"/>
        <end position="608"/>
    </location>
</feature>
<gene>
    <name evidence="4" type="primary">MED17</name>
    <name evidence="6" type="ORF">ALTATR162_LOCUS1907</name>
</gene>
<dbReference type="GO" id="GO:0005576">
    <property type="term" value="C:extracellular region"/>
    <property type="evidence" value="ECO:0007669"/>
    <property type="project" value="UniProtKB-SubCell"/>
</dbReference>
<dbReference type="Pfam" id="PF03022">
    <property type="entry name" value="MRJP"/>
    <property type="match status" value="1"/>
</dbReference>
<dbReference type="SUPFAM" id="SSF63829">
    <property type="entry name" value="Calcium-dependent phosphotriesterase"/>
    <property type="match status" value="1"/>
</dbReference>
<proteinExistence type="inferred from homology"/>
<dbReference type="GO" id="GO:0006357">
    <property type="term" value="P:regulation of transcription by RNA polymerase II"/>
    <property type="evidence" value="ECO:0007669"/>
    <property type="project" value="InterPro"/>
</dbReference>
<keyword evidence="3" id="KW-0964">Secreted</keyword>
<dbReference type="GO" id="GO:0003712">
    <property type="term" value="F:transcription coregulator activity"/>
    <property type="evidence" value="ECO:0007669"/>
    <property type="project" value="InterPro"/>
</dbReference>
<feature type="compositionally biased region" description="Basic and acidic residues" evidence="5">
    <location>
        <begin position="52"/>
        <end position="81"/>
    </location>
</feature>
<evidence type="ECO:0000256" key="1">
    <source>
        <dbReference type="ARBA" id="ARBA00004613"/>
    </source>
</evidence>
<feature type="region of interest" description="Disordered" evidence="5">
    <location>
        <begin position="585"/>
        <end position="608"/>
    </location>
</feature>
<dbReference type="PANTHER" id="PTHR10009:SF18">
    <property type="entry name" value="PROTEIN YELLOW-LIKE PROTEIN"/>
    <property type="match status" value="1"/>
</dbReference>
<feature type="region of interest" description="Disordered" evidence="5">
    <location>
        <begin position="38"/>
        <end position="81"/>
    </location>
</feature>
<accession>A0A8J2HWE3</accession>
<evidence type="ECO:0000313" key="6">
    <source>
        <dbReference type="EMBL" id="CAG5146611.1"/>
    </source>
</evidence>
<dbReference type="InterPro" id="IPR011042">
    <property type="entry name" value="6-blade_b-propeller_TolB-like"/>
</dbReference>
<comment type="subcellular location">
    <subcellularLocation>
        <location evidence="4">Nucleus</location>
    </subcellularLocation>
    <subcellularLocation>
        <location evidence="1">Secreted</location>
    </subcellularLocation>
</comment>
<dbReference type="GO" id="GO:0016592">
    <property type="term" value="C:mediator complex"/>
    <property type="evidence" value="ECO:0007669"/>
    <property type="project" value="InterPro"/>
</dbReference>
<keyword evidence="7" id="KW-1185">Reference proteome</keyword>
<evidence type="ECO:0000313" key="7">
    <source>
        <dbReference type="Proteomes" id="UP000676310"/>
    </source>
</evidence>
<evidence type="ECO:0000256" key="2">
    <source>
        <dbReference type="ARBA" id="ARBA00009127"/>
    </source>
</evidence>
<keyword evidence="4" id="KW-0804">Transcription</keyword>